<dbReference type="Gene3D" id="3.40.190.10">
    <property type="entry name" value="Periplasmic binding protein-like II"/>
    <property type="match status" value="2"/>
</dbReference>
<evidence type="ECO:0000256" key="2">
    <source>
        <dbReference type="ARBA" id="ARBA00006099"/>
    </source>
</evidence>
<dbReference type="InterPro" id="IPR034408">
    <property type="entry name" value="Sulphate/thiosulphate_BS"/>
</dbReference>
<name>A0ABV5KQ79_9BACL</name>
<dbReference type="RefSeq" id="WP_377495895.1">
    <property type="nucleotide sequence ID" value="NZ_JBHMDO010000025.1"/>
</dbReference>
<proteinExistence type="inferred from homology"/>
<evidence type="ECO:0000256" key="3">
    <source>
        <dbReference type="ARBA" id="ARBA00022448"/>
    </source>
</evidence>
<sequence>MTKKFSFRSLLVLTVFGLALAGCGGGGSNGTNNGSGANAAGNAGNTATNEAAGKESAPKPAVELLNVSYDPTRELYDAYNKLFIDYWKTEHNQDVTIKQSHGGSGKQSRAVIDGIKADVVTLALGYDIDAIAEKGLVNKDWQQKFENNSSPYTSTIVFLVRKGNPKGIKDWGDLVKGDVSVITPNPKTSGGARWNYLAAWGYALKQNGGDEQKAQAFVGELFKHVPVLDSGARGSTTTFVERGIGDVLLAWENEAYLSVNELGKDKFEIVYPSISILAEPPVAVVDKVVDDKGTREVAEGYLDFLYTEEAQKVIAENYYRPQLTSVAEQYKDRFPELELLTIDNDFGGWSEAQTKHFADGGIFDQIYTPGS</sequence>
<dbReference type="PROSITE" id="PS51257">
    <property type="entry name" value="PROKAR_LIPOPROTEIN"/>
    <property type="match status" value="1"/>
</dbReference>
<keyword evidence="8" id="KW-1185">Reference proteome</keyword>
<dbReference type="NCBIfam" id="NF008022">
    <property type="entry name" value="PRK10752.1"/>
    <property type="match status" value="1"/>
</dbReference>
<dbReference type="PANTHER" id="PTHR30368">
    <property type="entry name" value="SULFATE-BINDING PROTEIN"/>
    <property type="match status" value="1"/>
</dbReference>
<protein>
    <submittedName>
        <fullName evidence="7">Sulfate ABC transporter substrate-binding protein</fullName>
    </submittedName>
</protein>
<feature type="chain" id="PRO_5046987663" evidence="6">
    <location>
        <begin position="22"/>
        <end position="371"/>
    </location>
</feature>
<gene>
    <name evidence="7" type="ORF">ACFFSY_15720</name>
</gene>
<dbReference type="PROSITE" id="PS00757">
    <property type="entry name" value="PROK_SULFATE_BIND_2"/>
    <property type="match status" value="1"/>
</dbReference>
<evidence type="ECO:0000313" key="7">
    <source>
        <dbReference type="EMBL" id="MFB9327376.1"/>
    </source>
</evidence>
<dbReference type="SUPFAM" id="SSF53850">
    <property type="entry name" value="Periplasmic binding protein-like II"/>
    <property type="match status" value="1"/>
</dbReference>
<evidence type="ECO:0000256" key="6">
    <source>
        <dbReference type="SAM" id="SignalP"/>
    </source>
</evidence>
<dbReference type="InterPro" id="IPR005669">
    <property type="entry name" value="Thiosulph/SO4-bd"/>
</dbReference>
<comment type="similarity">
    <text evidence="2">Belongs to the prokaryotic sulfate-binding protein family.</text>
</comment>
<keyword evidence="5" id="KW-0574">Periplasm</keyword>
<dbReference type="CDD" id="cd01005">
    <property type="entry name" value="PBP2_CysP"/>
    <property type="match status" value="1"/>
</dbReference>
<dbReference type="NCBIfam" id="NF008106">
    <property type="entry name" value="PRK10852.1"/>
    <property type="match status" value="1"/>
</dbReference>
<keyword evidence="3" id="KW-0813">Transport</keyword>
<dbReference type="Proteomes" id="UP001589747">
    <property type="component" value="Unassembled WGS sequence"/>
</dbReference>
<feature type="signal peptide" evidence="6">
    <location>
        <begin position="1"/>
        <end position="21"/>
    </location>
</feature>
<dbReference type="Pfam" id="PF13531">
    <property type="entry name" value="SBP_bac_11"/>
    <property type="match status" value="1"/>
</dbReference>
<keyword evidence="4 6" id="KW-0732">Signal</keyword>
<dbReference type="PANTHER" id="PTHR30368:SF2">
    <property type="entry name" value="SULFATE-BINDING PROTEIN"/>
    <property type="match status" value="1"/>
</dbReference>
<comment type="subcellular location">
    <subcellularLocation>
        <location evidence="1">Periplasm</location>
    </subcellularLocation>
</comment>
<evidence type="ECO:0000313" key="8">
    <source>
        <dbReference type="Proteomes" id="UP001589747"/>
    </source>
</evidence>
<accession>A0ABV5KQ79</accession>
<reference evidence="7 8" key="1">
    <citation type="submission" date="2024-09" db="EMBL/GenBank/DDBJ databases">
        <authorList>
            <person name="Sun Q."/>
            <person name="Mori K."/>
        </authorList>
    </citation>
    <scope>NUCLEOTIDE SEQUENCE [LARGE SCALE GENOMIC DNA]</scope>
    <source>
        <strain evidence="7 8">TISTR 2452</strain>
    </source>
</reference>
<organism evidence="7 8">
    <name type="scientific">Paenibacillus aurantiacus</name>
    <dbReference type="NCBI Taxonomy" id="1936118"/>
    <lineage>
        <taxon>Bacteria</taxon>
        <taxon>Bacillati</taxon>
        <taxon>Bacillota</taxon>
        <taxon>Bacilli</taxon>
        <taxon>Bacillales</taxon>
        <taxon>Paenibacillaceae</taxon>
        <taxon>Paenibacillus</taxon>
    </lineage>
</organism>
<dbReference type="EMBL" id="JBHMDO010000025">
    <property type="protein sequence ID" value="MFB9327376.1"/>
    <property type="molecule type" value="Genomic_DNA"/>
</dbReference>
<evidence type="ECO:0000256" key="5">
    <source>
        <dbReference type="ARBA" id="ARBA00022764"/>
    </source>
</evidence>
<dbReference type="NCBIfam" id="TIGR00971">
    <property type="entry name" value="3a0106s03"/>
    <property type="match status" value="1"/>
</dbReference>
<evidence type="ECO:0000256" key="4">
    <source>
        <dbReference type="ARBA" id="ARBA00022729"/>
    </source>
</evidence>
<comment type="caution">
    <text evidence="7">The sequence shown here is derived from an EMBL/GenBank/DDBJ whole genome shotgun (WGS) entry which is preliminary data.</text>
</comment>
<evidence type="ECO:0000256" key="1">
    <source>
        <dbReference type="ARBA" id="ARBA00004418"/>
    </source>
</evidence>